<dbReference type="Gene3D" id="3.30.200.20">
    <property type="entry name" value="Phosphorylase Kinase, domain 1"/>
    <property type="match status" value="1"/>
</dbReference>
<keyword evidence="15" id="KW-1185">Reference proteome</keyword>
<dbReference type="PANTHER" id="PTHR48007">
    <property type="entry name" value="LEUCINE-RICH REPEAT RECEPTOR-LIKE PROTEIN KINASE PXC1"/>
    <property type="match status" value="1"/>
</dbReference>
<dbReference type="SUPFAM" id="SSF52047">
    <property type="entry name" value="RNI-like"/>
    <property type="match status" value="1"/>
</dbReference>
<dbReference type="AlphaFoldDB" id="A0AAV8TUF0"/>
<evidence type="ECO:0000256" key="4">
    <source>
        <dbReference type="ARBA" id="ARBA00022692"/>
    </source>
</evidence>
<reference evidence="14 15" key="1">
    <citation type="submission" date="2021-09" db="EMBL/GenBank/DDBJ databases">
        <title>Genomic insights and catalytic innovation underlie evolution of tropane alkaloids biosynthesis.</title>
        <authorList>
            <person name="Wang Y.-J."/>
            <person name="Tian T."/>
            <person name="Huang J.-P."/>
            <person name="Huang S.-X."/>
        </authorList>
    </citation>
    <scope>NUCLEOTIDE SEQUENCE [LARGE SCALE GENOMIC DNA]</scope>
    <source>
        <strain evidence="14">KIB-2018</strain>
        <tissue evidence="14">Leaf</tissue>
    </source>
</reference>
<keyword evidence="3" id="KW-0808">Transferase</keyword>
<name>A0AAV8TUF0_9ROSI</name>
<dbReference type="PROSITE" id="PS51450">
    <property type="entry name" value="LRR"/>
    <property type="match status" value="1"/>
</dbReference>
<comment type="caution">
    <text evidence="14">The sequence shown here is derived from an EMBL/GenBank/DDBJ whole genome shotgun (WGS) entry which is preliminary data.</text>
</comment>
<gene>
    <name evidence="14" type="ORF">K2173_005365</name>
</gene>
<keyword evidence="9" id="KW-1133">Transmembrane helix</keyword>
<dbReference type="GO" id="GO:0005524">
    <property type="term" value="F:ATP binding"/>
    <property type="evidence" value="ECO:0007669"/>
    <property type="project" value="UniProtKB-KW"/>
</dbReference>
<dbReference type="Gene3D" id="3.80.10.10">
    <property type="entry name" value="Ribonuclease Inhibitor"/>
    <property type="match status" value="6"/>
</dbReference>
<evidence type="ECO:0000256" key="5">
    <source>
        <dbReference type="ARBA" id="ARBA00022729"/>
    </source>
</evidence>
<protein>
    <recommendedName>
        <fullName evidence="13">Protein kinase domain-containing protein</fullName>
    </recommendedName>
</protein>
<evidence type="ECO:0000256" key="7">
    <source>
        <dbReference type="ARBA" id="ARBA00022741"/>
    </source>
</evidence>
<keyword evidence="7" id="KW-0547">Nucleotide-binding</keyword>
<evidence type="ECO:0000256" key="6">
    <source>
        <dbReference type="ARBA" id="ARBA00022737"/>
    </source>
</evidence>
<dbReference type="InterPro" id="IPR000719">
    <property type="entry name" value="Prot_kinase_dom"/>
</dbReference>
<evidence type="ECO:0000256" key="8">
    <source>
        <dbReference type="ARBA" id="ARBA00022840"/>
    </source>
</evidence>
<evidence type="ECO:0000256" key="10">
    <source>
        <dbReference type="ARBA" id="ARBA00023136"/>
    </source>
</evidence>
<keyword evidence="10" id="KW-0472">Membrane</keyword>
<evidence type="ECO:0000313" key="15">
    <source>
        <dbReference type="Proteomes" id="UP001159364"/>
    </source>
</evidence>
<dbReference type="EMBL" id="JAIWQS010000003">
    <property type="protein sequence ID" value="KAJ8769719.1"/>
    <property type="molecule type" value="Genomic_DNA"/>
</dbReference>
<dbReference type="Pfam" id="PF13855">
    <property type="entry name" value="LRR_8"/>
    <property type="match status" value="2"/>
</dbReference>
<keyword evidence="8" id="KW-0067">ATP-binding</keyword>
<dbReference type="FunFam" id="3.80.10.10:FF:000095">
    <property type="entry name" value="LRR receptor-like serine/threonine-protein kinase GSO1"/>
    <property type="match status" value="1"/>
</dbReference>
<dbReference type="FunFam" id="3.30.200.20:FF:000454">
    <property type="entry name" value="Leucine-rich repeat receptor-like tyrosine-protein kinase PXC3"/>
    <property type="match status" value="1"/>
</dbReference>
<organism evidence="14 15">
    <name type="scientific">Erythroxylum novogranatense</name>
    <dbReference type="NCBI Taxonomy" id="1862640"/>
    <lineage>
        <taxon>Eukaryota</taxon>
        <taxon>Viridiplantae</taxon>
        <taxon>Streptophyta</taxon>
        <taxon>Embryophyta</taxon>
        <taxon>Tracheophyta</taxon>
        <taxon>Spermatophyta</taxon>
        <taxon>Magnoliopsida</taxon>
        <taxon>eudicotyledons</taxon>
        <taxon>Gunneridae</taxon>
        <taxon>Pentapetalae</taxon>
        <taxon>rosids</taxon>
        <taxon>fabids</taxon>
        <taxon>Malpighiales</taxon>
        <taxon>Erythroxylaceae</taxon>
        <taxon>Erythroxylum</taxon>
    </lineage>
</organism>
<keyword evidence="12" id="KW-0325">Glycoprotein</keyword>
<dbReference type="PROSITE" id="PS50011">
    <property type="entry name" value="PROTEIN_KINASE_DOM"/>
    <property type="match status" value="1"/>
</dbReference>
<evidence type="ECO:0000256" key="2">
    <source>
        <dbReference type="ARBA" id="ARBA00022614"/>
    </source>
</evidence>
<dbReference type="InterPro" id="IPR003591">
    <property type="entry name" value="Leu-rich_rpt_typical-subtyp"/>
</dbReference>
<dbReference type="InterPro" id="IPR032675">
    <property type="entry name" value="LRR_dom_sf"/>
</dbReference>
<dbReference type="Pfam" id="PF00560">
    <property type="entry name" value="LRR_1"/>
    <property type="match status" value="5"/>
</dbReference>
<evidence type="ECO:0000256" key="12">
    <source>
        <dbReference type="ARBA" id="ARBA00023180"/>
    </source>
</evidence>
<dbReference type="FunFam" id="1.10.510.10:FF:000388">
    <property type="entry name" value="Leucine-rich repeat receptor-like tyrosine-protein kinase PXC3"/>
    <property type="match status" value="1"/>
</dbReference>
<evidence type="ECO:0000256" key="11">
    <source>
        <dbReference type="ARBA" id="ARBA00023170"/>
    </source>
</evidence>
<dbReference type="PANTHER" id="PTHR48007:SF73">
    <property type="entry name" value="LEUCINE-RICH REPEAT-CONTAINING N-TERMINAL PLANT-TYPE DOMAIN-CONTAINING PROTEIN"/>
    <property type="match status" value="1"/>
</dbReference>
<dbReference type="GO" id="GO:0004672">
    <property type="term" value="F:protein kinase activity"/>
    <property type="evidence" value="ECO:0007669"/>
    <property type="project" value="InterPro"/>
</dbReference>
<dbReference type="SMART" id="SM00369">
    <property type="entry name" value="LRR_TYP"/>
    <property type="match status" value="7"/>
</dbReference>
<dbReference type="SUPFAM" id="SSF56112">
    <property type="entry name" value="Protein kinase-like (PK-like)"/>
    <property type="match status" value="1"/>
</dbReference>
<dbReference type="Gene3D" id="1.10.510.10">
    <property type="entry name" value="Transferase(Phosphotransferase) domain 1"/>
    <property type="match status" value="1"/>
</dbReference>
<comment type="subcellular location">
    <subcellularLocation>
        <location evidence="1">Membrane</location>
        <topology evidence="1">Single-pass type I membrane protein</topology>
    </subcellularLocation>
</comment>
<keyword evidence="11" id="KW-0675">Receptor</keyword>
<dbReference type="Pfam" id="PF00069">
    <property type="entry name" value="Pkinase"/>
    <property type="match status" value="1"/>
</dbReference>
<proteinExistence type="predicted"/>
<evidence type="ECO:0000256" key="9">
    <source>
        <dbReference type="ARBA" id="ARBA00022989"/>
    </source>
</evidence>
<dbReference type="InterPro" id="IPR001611">
    <property type="entry name" value="Leu-rich_rpt"/>
</dbReference>
<keyword evidence="5" id="KW-0732">Signal</keyword>
<dbReference type="InterPro" id="IPR011009">
    <property type="entry name" value="Kinase-like_dom_sf"/>
</dbReference>
<dbReference type="GO" id="GO:0016020">
    <property type="term" value="C:membrane"/>
    <property type="evidence" value="ECO:0007669"/>
    <property type="project" value="UniProtKB-SubCell"/>
</dbReference>
<dbReference type="SUPFAM" id="SSF52075">
    <property type="entry name" value="Outer arm dynein light chain 1"/>
    <property type="match status" value="1"/>
</dbReference>
<dbReference type="FunFam" id="3.80.10.10:FF:000512">
    <property type="entry name" value="Leucine-rich repeat receptor-like serine/threonine-protein kinase BAM3"/>
    <property type="match status" value="1"/>
</dbReference>
<dbReference type="PRINTS" id="PR00019">
    <property type="entry name" value="LEURICHRPT"/>
</dbReference>
<dbReference type="InterPro" id="IPR046959">
    <property type="entry name" value="PRK1-6/SRF4-like"/>
</dbReference>
<accession>A0AAV8TUF0</accession>
<keyword evidence="4" id="KW-0812">Transmembrane</keyword>
<sequence>MVFPTAATMSNRYVYESSLIISVLGSMLPLVFSQLTASQNSTMFSIFLNSTASPWGVTKEPNLCSWKGVNCSSNGRNIIQLSLSGFALSSSDFLPAICKIESLQYLDLSNNMLSTIPDEFMNGCGRIDGLRMLNFSRNKLHGPLPIFIGFAGLESLDFSFNNLIGTIVSQLDELNALKSLNLSGNSLTGPVPVKLGKSMVLEELQLSLNHFQGTVPPEIGNYKNLILVDLSTNNLSGKLQILILSQNNLRRNSCNFSSIPNLSRFAANQNKFNGTIPSGITTFLRILDLSYNKLRGPIPSDFLSQSNLHSVDLSYNLLDGSIPTNVSSNLFRLRLGSNKLNGAIPSFASLQNLTYLELDNNSLTKVVPVDLGSCEKLALLNLAYNKLTGPLPVTLGKLGNLEVLKLQTNGLLSILNVSWNALTGSIPSSISNLRRLTRLNLQGNNLTGLIPSNIDEMDNLLELQLGQNKLGGVIPKMPENLQIALNLSSNIFEGTIPDTLSSLRDLEVLDLSNNRFSGQIPNFLVGFGSLTQLILSNNQLSGIIPNFKRYVSLYQFQGRSSNTTGHPRQSVDSNRIHRSNINFTKAMEAVADLQNVFLRNRFSTYYKSTMPSGASYFVKKLNWSDKIFQLGSHDKFERELEVLGKLSNSNIMIPLAYVLTVDSAYLFYEYAQEGTLHDILHRKSGDVLDWPSRYSIAVGIARALSFLHGSTSSPIILLDLSSKSILLKSLKEPLVGDIELCKLIDPSKSTGSLSTVAGSVGYVPPEYAYTMRVTTAGNVYSFGVILLELLTGKPAVSEGTELAKWILSNSVCQDRWDRILDLTVNTTSLAVRGQMLAILKIAVSCVCFSPEARPKMKSVLRMLLTAS</sequence>
<keyword evidence="2" id="KW-0433">Leucine-rich repeat</keyword>
<evidence type="ECO:0000256" key="3">
    <source>
        <dbReference type="ARBA" id="ARBA00022679"/>
    </source>
</evidence>
<evidence type="ECO:0000313" key="14">
    <source>
        <dbReference type="EMBL" id="KAJ8769719.1"/>
    </source>
</evidence>
<dbReference type="Proteomes" id="UP001159364">
    <property type="component" value="Linkage Group LG03"/>
</dbReference>
<evidence type="ECO:0000256" key="1">
    <source>
        <dbReference type="ARBA" id="ARBA00004479"/>
    </source>
</evidence>
<evidence type="ECO:0000259" key="13">
    <source>
        <dbReference type="PROSITE" id="PS50011"/>
    </source>
</evidence>
<keyword evidence="6" id="KW-0677">Repeat</keyword>
<feature type="domain" description="Protein kinase" evidence="13">
    <location>
        <begin position="591"/>
        <end position="865"/>
    </location>
</feature>